<dbReference type="InterPro" id="IPR019289">
    <property type="entry name" value="Phage_tail_E/E"/>
</dbReference>
<sequence>MITVPLSKPIKAHGEELNELNLKAPSVPDIRKNGIPLIFQTDGAMSINANAVLNYLPALAGIPPSAVDQLDPPDITAICMAVIPFFTGSGT</sequence>
<dbReference type="AlphaFoldDB" id="A0A411WQJ9"/>
<reference evidence="1 2" key="1">
    <citation type="submission" date="2019-03" db="EMBL/GenBank/DDBJ databases">
        <title>Pragia sp. nov. isolated from the gut tract of Carduelis flavirostris.</title>
        <authorList>
            <person name="Ge Y."/>
        </authorList>
    </citation>
    <scope>NUCLEOTIDE SEQUENCE [LARGE SCALE GENOMIC DNA]</scope>
    <source>
        <strain evidence="1 2">CF-458</strain>
    </source>
</reference>
<name>A0A411WQJ9_9GAMM</name>
<dbReference type="Pfam" id="PF10109">
    <property type="entry name" value="Phage_TAC_7"/>
    <property type="match status" value="1"/>
</dbReference>
<evidence type="ECO:0000313" key="1">
    <source>
        <dbReference type="EMBL" id="QBH98410.1"/>
    </source>
</evidence>
<keyword evidence="2" id="KW-1185">Reference proteome</keyword>
<proteinExistence type="predicted"/>
<dbReference type="Proteomes" id="UP000293154">
    <property type="component" value="Chromosome"/>
</dbReference>
<gene>
    <name evidence="1" type="ORF">EKN56_19655</name>
</gene>
<evidence type="ECO:0000313" key="2">
    <source>
        <dbReference type="Proteomes" id="UP000293154"/>
    </source>
</evidence>
<dbReference type="OrthoDB" id="8595372at2"/>
<dbReference type="KEGG" id="prag:EKN56_19655"/>
<protein>
    <submittedName>
        <fullName evidence="1">Phage tail assembly protein</fullName>
    </submittedName>
</protein>
<organism evidence="1 2">
    <name type="scientific">Limnobaculum zhutongyuii</name>
    <dbReference type="NCBI Taxonomy" id="2498113"/>
    <lineage>
        <taxon>Bacteria</taxon>
        <taxon>Pseudomonadati</taxon>
        <taxon>Pseudomonadota</taxon>
        <taxon>Gammaproteobacteria</taxon>
        <taxon>Enterobacterales</taxon>
        <taxon>Budviciaceae</taxon>
        <taxon>Limnobaculum</taxon>
    </lineage>
</organism>
<accession>A0A411WQJ9</accession>
<dbReference type="EMBL" id="CP034752">
    <property type="protein sequence ID" value="QBH98410.1"/>
    <property type="molecule type" value="Genomic_DNA"/>
</dbReference>
<dbReference type="RefSeq" id="WP_130593335.1">
    <property type="nucleotide sequence ID" value="NZ_CP034752.1"/>
</dbReference>